<evidence type="ECO:0000313" key="2">
    <source>
        <dbReference type="EMBL" id="RKP12701.1"/>
    </source>
</evidence>
<feature type="region of interest" description="Disordered" evidence="1">
    <location>
        <begin position="155"/>
        <end position="194"/>
    </location>
</feature>
<dbReference type="AlphaFoldDB" id="A0A4P9Y3K0"/>
<keyword evidence="3" id="KW-1185">Reference proteome</keyword>
<dbReference type="Proteomes" id="UP000267251">
    <property type="component" value="Unassembled WGS sequence"/>
</dbReference>
<organism evidence="2 3">
    <name type="scientific">Piptocephalis cylindrospora</name>
    <dbReference type="NCBI Taxonomy" id="1907219"/>
    <lineage>
        <taxon>Eukaryota</taxon>
        <taxon>Fungi</taxon>
        <taxon>Fungi incertae sedis</taxon>
        <taxon>Zoopagomycota</taxon>
        <taxon>Zoopagomycotina</taxon>
        <taxon>Zoopagomycetes</taxon>
        <taxon>Zoopagales</taxon>
        <taxon>Piptocephalidaceae</taxon>
        <taxon>Piptocephalis</taxon>
    </lineage>
</organism>
<reference evidence="3" key="1">
    <citation type="journal article" date="2018" name="Nat. Microbiol.">
        <title>Leveraging single-cell genomics to expand the fungal tree of life.</title>
        <authorList>
            <person name="Ahrendt S.R."/>
            <person name="Quandt C.A."/>
            <person name="Ciobanu D."/>
            <person name="Clum A."/>
            <person name="Salamov A."/>
            <person name="Andreopoulos B."/>
            <person name="Cheng J.F."/>
            <person name="Woyke T."/>
            <person name="Pelin A."/>
            <person name="Henrissat B."/>
            <person name="Reynolds N.K."/>
            <person name="Benny G.L."/>
            <person name="Smith M.E."/>
            <person name="James T.Y."/>
            <person name="Grigoriev I.V."/>
        </authorList>
    </citation>
    <scope>NUCLEOTIDE SEQUENCE [LARGE SCALE GENOMIC DNA]</scope>
</reference>
<accession>A0A4P9Y3K0</accession>
<feature type="compositionally biased region" description="Acidic residues" evidence="1">
    <location>
        <begin position="69"/>
        <end position="85"/>
    </location>
</feature>
<feature type="compositionally biased region" description="Polar residues" evidence="1">
    <location>
        <begin position="94"/>
        <end position="104"/>
    </location>
</feature>
<sequence length="194" mass="22092">MSSQYPQRVFPIDMDAHNGLLGRVRAKVETEKKRRREIESEKEEEKVRTDDSSTPDIADTTPKEQSGEISEDQEDLIIESGDDTTENASGIPPSYTQKKNQNPEDWSDDELQRKIDTLHLERQELYALFRKSVAEGAQSVGVITLEDEEVMEEVEKEEGGTIMIESSFPLRHPPREMETPETTGMDREEGEVPP</sequence>
<name>A0A4P9Y3K0_9FUNG</name>
<evidence type="ECO:0000256" key="1">
    <source>
        <dbReference type="SAM" id="MobiDB-lite"/>
    </source>
</evidence>
<feature type="region of interest" description="Disordered" evidence="1">
    <location>
        <begin position="28"/>
        <end position="109"/>
    </location>
</feature>
<evidence type="ECO:0000313" key="3">
    <source>
        <dbReference type="Proteomes" id="UP000267251"/>
    </source>
</evidence>
<dbReference type="EMBL" id="KZ988235">
    <property type="protein sequence ID" value="RKP12701.1"/>
    <property type="molecule type" value="Genomic_DNA"/>
</dbReference>
<protein>
    <submittedName>
        <fullName evidence="2">Uncharacterized protein</fullName>
    </submittedName>
</protein>
<feature type="compositionally biased region" description="Basic and acidic residues" evidence="1">
    <location>
        <begin position="28"/>
        <end position="51"/>
    </location>
</feature>
<gene>
    <name evidence="2" type="ORF">BJ684DRAFT_20776</name>
</gene>
<proteinExistence type="predicted"/>
<dbReference type="OrthoDB" id="10562042at2759"/>